<comment type="caution">
    <text evidence="2">The sequence shown here is derived from an EMBL/GenBank/DDBJ whole genome shotgun (WGS) entry which is preliminary data.</text>
</comment>
<evidence type="ECO:0000256" key="1">
    <source>
        <dbReference type="SAM" id="MobiDB-lite"/>
    </source>
</evidence>
<keyword evidence="3" id="KW-1185">Reference proteome</keyword>
<evidence type="ECO:0000313" key="3">
    <source>
        <dbReference type="Proteomes" id="UP000887013"/>
    </source>
</evidence>
<evidence type="ECO:0000313" key="2">
    <source>
        <dbReference type="EMBL" id="GFT01359.1"/>
    </source>
</evidence>
<dbReference type="EMBL" id="BMAW01006936">
    <property type="protein sequence ID" value="GFT01359.1"/>
    <property type="molecule type" value="Genomic_DNA"/>
</dbReference>
<accession>A0A8X6TES0</accession>
<name>A0A8X6TES0_NEPPI</name>
<dbReference type="Proteomes" id="UP000887013">
    <property type="component" value="Unassembled WGS sequence"/>
</dbReference>
<feature type="compositionally biased region" description="Polar residues" evidence="1">
    <location>
        <begin position="27"/>
        <end position="38"/>
    </location>
</feature>
<proteinExistence type="predicted"/>
<feature type="compositionally biased region" description="Basic and acidic residues" evidence="1">
    <location>
        <begin position="52"/>
        <end position="65"/>
    </location>
</feature>
<gene>
    <name evidence="2" type="ORF">NPIL_34521</name>
</gene>
<dbReference type="AlphaFoldDB" id="A0A8X6TES0"/>
<protein>
    <submittedName>
        <fullName evidence="2">Uncharacterized protein</fullName>
    </submittedName>
</protein>
<feature type="region of interest" description="Disordered" evidence="1">
    <location>
        <begin position="26"/>
        <end position="65"/>
    </location>
</feature>
<organism evidence="2 3">
    <name type="scientific">Nephila pilipes</name>
    <name type="common">Giant wood spider</name>
    <name type="synonym">Nephila maculata</name>
    <dbReference type="NCBI Taxonomy" id="299642"/>
    <lineage>
        <taxon>Eukaryota</taxon>
        <taxon>Metazoa</taxon>
        <taxon>Ecdysozoa</taxon>
        <taxon>Arthropoda</taxon>
        <taxon>Chelicerata</taxon>
        <taxon>Arachnida</taxon>
        <taxon>Araneae</taxon>
        <taxon>Araneomorphae</taxon>
        <taxon>Entelegynae</taxon>
        <taxon>Araneoidea</taxon>
        <taxon>Nephilidae</taxon>
        <taxon>Nephila</taxon>
    </lineage>
</organism>
<sequence length="85" mass="10111">MNLENEPKQRGMLRCWPDSPCADLWTGNEQGRPLSSKTNRYKRRKRGASPIYDDREDKRDFGPDRTTDWRQKIITRRSFFSLSSC</sequence>
<reference evidence="2" key="1">
    <citation type="submission" date="2020-08" db="EMBL/GenBank/DDBJ databases">
        <title>Multicomponent nature underlies the extraordinary mechanical properties of spider dragline silk.</title>
        <authorList>
            <person name="Kono N."/>
            <person name="Nakamura H."/>
            <person name="Mori M."/>
            <person name="Yoshida Y."/>
            <person name="Ohtoshi R."/>
            <person name="Malay A.D."/>
            <person name="Moran D.A.P."/>
            <person name="Tomita M."/>
            <person name="Numata K."/>
            <person name="Arakawa K."/>
        </authorList>
    </citation>
    <scope>NUCLEOTIDE SEQUENCE</scope>
</reference>